<dbReference type="OrthoDB" id="48306at2759"/>
<keyword evidence="2" id="KW-1185">Reference proteome</keyword>
<accession>A0A7R8D2X3</accession>
<name>A0A7R8D2X3_LEPSM</name>
<organism evidence="1 2">
    <name type="scientific">Lepeophtheirus salmonis</name>
    <name type="common">Salmon louse</name>
    <name type="synonym">Caligus salmonis</name>
    <dbReference type="NCBI Taxonomy" id="72036"/>
    <lineage>
        <taxon>Eukaryota</taxon>
        <taxon>Metazoa</taxon>
        <taxon>Ecdysozoa</taxon>
        <taxon>Arthropoda</taxon>
        <taxon>Crustacea</taxon>
        <taxon>Multicrustacea</taxon>
        <taxon>Hexanauplia</taxon>
        <taxon>Copepoda</taxon>
        <taxon>Siphonostomatoida</taxon>
        <taxon>Caligidae</taxon>
        <taxon>Lepeophtheirus</taxon>
    </lineage>
</organism>
<dbReference type="InterPro" id="IPR046345">
    <property type="entry name" value="TraB_PrgY-like"/>
</dbReference>
<reference evidence="1" key="1">
    <citation type="submission" date="2021-02" db="EMBL/GenBank/DDBJ databases">
        <authorList>
            <person name="Bekaert M."/>
        </authorList>
    </citation>
    <scope>NUCLEOTIDE SEQUENCE</scope>
    <source>
        <strain evidence="1">IoA-00</strain>
    </source>
</reference>
<dbReference type="PANTHER" id="PTHR21530">
    <property type="entry name" value="PHEROMONE SHUTDOWN PROTEIN"/>
    <property type="match status" value="1"/>
</dbReference>
<dbReference type="Proteomes" id="UP000675881">
    <property type="component" value="Chromosome 6"/>
</dbReference>
<dbReference type="InterPro" id="IPR002816">
    <property type="entry name" value="TraB/PrgY/GumN_fam"/>
</dbReference>
<dbReference type="AlphaFoldDB" id="A0A7R8D2X3"/>
<protein>
    <submittedName>
        <fullName evidence="1">TraB domain-containing protein</fullName>
    </submittedName>
</protein>
<dbReference type="EMBL" id="HG994585">
    <property type="protein sequence ID" value="CAF2978370.1"/>
    <property type="molecule type" value="Genomic_DNA"/>
</dbReference>
<gene>
    <name evidence="1" type="ORF">LSAA_11491</name>
</gene>
<sequence length="283" mass="31445">MSSNREDDELNETNENLSRAMANPNKRIRKSEVDAFLLPKTCTVLRTDTAIVYLVGTAHFSRESQEDVRRTITVVQPDVYHNLSAYLTKQLGMAPGGEFRTAWREAKKIPGCLIHLGDRPIGVTLQRAIGALSLWQKIHLGIHLLCTNESFTKEDVEKCKEKDLLESMLEEMTGEFPALTKVFIDERDLFLAHSLKIAGSHSLLQHRRLNTISPHSDPPLITGDDPAVVVGVVGLGHIDGILKVLADPLEEVVGKSGKNLNASNSLSKVFFLECVVLRTTWLT</sequence>
<evidence type="ECO:0000313" key="2">
    <source>
        <dbReference type="Proteomes" id="UP000675881"/>
    </source>
</evidence>
<evidence type="ECO:0000313" key="1">
    <source>
        <dbReference type="EMBL" id="CAF2978370.1"/>
    </source>
</evidence>
<dbReference type="PANTHER" id="PTHR21530:SF7">
    <property type="entry name" value="TRAB DOMAIN-CONTAINING PROTEIN"/>
    <property type="match status" value="1"/>
</dbReference>
<dbReference type="Pfam" id="PF01963">
    <property type="entry name" value="TraB_PrgY_gumN"/>
    <property type="match status" value="1"/>
</dbReference>
<proteinExistence type="predicted"/>
<dbReference type="CDD" id="cd14726">
    <property type="entry name" value="TraB_PrgY-like"/>
    <property type="match status" value="1"/>
</dbReference>